<feature type="compositionally biased region" description="Basic residues" evidence="1">
    <location>
        <begin position="221"/>
        <end position="230"/>
    </location>
</feature>
<name>Q47S29_THEFY</name>
<feature type="compositionally biased region" description="Basic residues" evidence="1">
    <location>
        <begin position="240"/>
        <end position="249"/>
    </location>
</feature>
<feature type="compositionally biased region" description="Basic residues" evidence="1">
    <location>
        <begin position="198"/>
        <end position="213"/>
    </location>
</feature>
<dbReference type="EMBL" id="CP000088">
    <property type="protein sequence ID" value="AAZ54738.1"/>
    <property type="molecule type" value="Genomic_DNA"/>
</dbReference>
<feature type="compositionally biased region" description="Pro residues" evidence="1">
    <location>
        <begin position="250"/>
        <end position="260"/>
    </location>
</feature>
<feature type="compositionally biased region" description="Basic and acidic residues" evidence="1">
    <location>
        <begin position="45"/>
        <end position="58"/>
    </location>
</feature>
<organism evidence="2">
    <name type="scientific">Thermobifida fusca (strain YX)</name>
    <dbReference type="NCBI Taxonomy" id="269800"/>
    <lineage>
        <taxon>Bacteria</taxon>
        <taxon>Bacillati</taxon>
        <taxon>Actinomycetota</taxon>
        <taxon>Actinomycetes</taxon>
        <taxon>Streptosporangiales</taxon>
        <taxon>Nocardiopsidaceae</taxon>
        <taxon>Thermobifida</taxon>
    </lineage>
</organism>
<feature type="compositionally biased region" description="Basic residues" evidence="1">
    <location>
        <begin position="15"/>
        <end position="27"/>
    </location>
</feature>
<feature type="compositionally biased region" description="Basic residues" evidence="1">
    <location>
        <begin position="170"/>
        <end position="189"/>
    </location>
</feature>
<feature type="region of interest" description="Disordered" evidence="1">
    <location>
        <begin position="1"/>
        <end position="354"/>
    </location>
</feature>
<dbReference type="HOGENOM" id="CLU_611019_0_0_11"/>
<evidence type="ECO:0000256" key="1">
    <source>
        <dbReference type="SAM" id="MobiDB-lite"/>
    </source>
</evidence>
<protein>
    <submittedName>
        <fullName evidence="2">Uncharacterized protein</fullName>
    </submittedName>
</protein>
<evidence type="ECO:0000313" key="2">
    <source>
        <dbReference type="EMBL" id="AAZ54738.1"/>
    </source>
</evidence>
<feature type="compositionally biased region" description="Basic residues" evidence="1">
    <location>
        <begin position="131"/>
        <end position="161"/>
    </location>
</feature>
<feature type="compositionally biased region" description="Basic residues" evidence="1">
    <location>
        <begin position="65"/>
        <end position="96"/>
    </location>
</feature>
<accession>Q47S29</accession>
<gene>
    <name evidence="2" type="ordered locus">Tfu_0700</name>
</gene>
<sequence>MGSTTVRGGRGADARRRHRARRIRHPRQPGNAAGKHGTPRHHRRLDGGRARIRADRRGPGPLPQRRGRRRLRPARHRQIPRRRVRPARHPRHRAPRPVRTADVPHPPGTRRLPVRLAVPGLDRPVADRGTLRPRGRPPARRHGGETRRHRPGTARLGRTRVRGAADAGMRGRHRAARRNSAPRHPRPRGPARGPPSRHAGRAAAPRRRARQLPHGRGTVCRSRHGHRGRRGTFSDAGGPRRAHPAHRPRSPPGAPPPGPPACRSGRGHPRQPGRGITRQRAERDHGAGDARPVAAARTHPGGVPRPLHRPARGHPRGLGHRSVGSRRPQKRGETAAGDGNRPVRGRSRRAGRGLAGHGVVGVTAPARRGTHRTPAPPHCARQGTEGFAAVPGTHAAAQHDTTAVAPRLWTTPRCLPTSLPGCPLRLGNRLCRSLSFANNWVRIREGRR</sequence>
<proteinExistence type="predicted"/>
<feature type="compositionally biased region" description="Basic residues" evidence="1">
    <location>
        <begin position="306"/>
        <end position="329"/>
    </location>
</feature>
<dbReference type="AlphaFoldDB" id="Q47S29"/>
<feature type="compositionally biased region" description="Basic and acidic residues" evidence="1">
    <location>
        <begin position="279"/>
        <end position="288"/>
    </location>
</feature>
<reference evidence="2" key="1">
    <citation type="submission" date="2005-07" db="EMBL/GenBank/DDBJ databases">
        <title>Complete sequence of Thermobifida fusca YX.</title>
        <authorList>
            <consortium name="US DOE Joint Genome Institute"/>
            <person name="Copeland A."/>
            <person name="Lucas S."/>
            <person name="Lapidus A."/>
            <person name="Barry K."/>
            <person name="Detter J.C."/>
            <person name="Glavina T."/>
            <person name="Hammon N."/>
            <person name="Israni S."/>
            <person name="Pitluck S."/>
            <person name="Di Bartolo G."/>
            <person name="Chain P."/>
            <person name="Schmutz J."/>
            <person name="Larimer F."/>
            <person name="Land M."/>
            <person name="Lykidis A."/>
            <person name="Richardson P."/>
        </authorList>
    </citation>
    <scope>NUCLEOTIDE SEQUENCE</scope>
    <source>
        <strain evidence="2">YX</strain>
    </source>
</reference>
<dbReference type="KEGG" id="tfu:Tfu_0700"/>